<protein>
    <submittedName>
        <fullName evidence="4">N-acetyltransferase</fullName>
    </submittedName>
</protein>
<comment type="caution">
    <text evidence="4">The sequence shown here is derived from an EMBL/GenBank/DDBJ whole genome shotgun (WGS) entry which is preliminary data.</text>
</comment>
<evidence type="ECO:0000256" key="1">
    <source>
        <dbReference type="ARBA" id="ARBA00022679"/>
    </source>
</evidence>
<dbReference type="PROSITE" id="PS51186">
    <property type="entry name" value="GNAT"/>
    <property type="match status" value="1"/>
</dbReference>
<sequence>MSSIDNSLEAAVIQPMRLEDHADFIDMMARTPGVVLRTADGFAATERYLERNPGMSFVARLDGEPGIVGCAMSGHDGRRGYLQHVMVDPQHRHLGLGKSLVEHCLAALLEAGIEKVHLDTLADNHQAHRFWEHLGWSNRNAEIVRFSRVLVADDNA</sequence>
<dbReference type="RefSeq" id="WP_189444317.1">
    <property type="nucleotide sequence ID" value="NZ_BMZI01000004.1"/>
</dbReference>
<gene>
    <name evidence="4" type="ORF">GCM10009038_17530</name>
</gene>
<keyword evidence="5" id="KW-1185">Reference proteome</keyword>
<dbReference type="InterPro" id="IPR000182">
    <property type="entry name" value="GNAT_dom"/>
</dbReference>
<keyword evidence="1" id="KW-0808">Transferase</keyword>
<evidence type="ECO:0000256" key="2">
    <source>
        <dbReference type="ARBA" id="ARBA00023315"/>
    </source>
</evidence>
<organism evidence="4 5">
    <name type="scientific">Salinicola rhizosphaerae</name>
    <dbReference type="NCBI Taxonomy" id="1443141"/>
    <lineage>
        <taxon>Bacteria</taxon>
        <taxon>Pseudomonadati</taxon>
        <taxon>Pseudomonadota</taxon>
        <taxon>Gammaproteobacteria</taxon>
        <taxon>Oceanospirillales</taxon>
        <taxon>Halomonadaceae</taxon>
        <taxon>Salinicola</taxon>
    </lineage>
</organism>
<evidence type="ECO:0000259" key="3">
    <source>
        <dbReference type="PROSITE" id="PS51186"/>
    </source>
</evidence>
<dbReference type="InterPro" id="IPR050832">
    <property type="entry name" value="Bact_Acetyltransf"/>
</dbReference>
<evidence type="ECO:0000313" key="4">
    <source>
        <dbReference type="EMBL" id="GHB19353.1"/>
    </source>
</evidence>
<accession>A0ABQ3E0C7</accession>
<dbReference type="PANTHER" id="PTHR43877">
    <property type="entry name" value="AMINOALKYLPHOSPHONATE N-ACETYLTRANSFERASE-RELATED-RELATED"/>
    <property type="match status" value="1"/>
</dbReference>
<dbReference type="CDD" id="cd04301">
    <property type="entry name" value="NAT_SF"/>
    <property type="match status" value="1"/>
</dbReference>
<reference evidence="5" key="1">
    <citation type="journal article" date="2019" name="Int. J. Syst. Evol. Microbiol.">
        <title>The Global Catalogue of Microorganisms (GCM) 10K type strain sequencing project: providing services to taxonomists for standard genome sequencing and annotation.</title>
        <authorList>
            <consortium name="The Broad Institute Genomics Platform"/>
            <consortium name="The Broad Institute Genome Sequencing Center for Infectious Disease"/>
            <person name="Wu L."/>
            <person name="Ma J."/>
        </authorList>
    </citation>
    <scope>NUCLEOTIDE SEQUENCE [LARGE SCALE GENOMIC DNA]</scope>
    <source>
        <strain evidence="5">KCTC 32998</strain>
    </source>
</reference>
<dbReference type="EMBL" id="BMZI01000004">
    <property type="protein sequence ID" value="GHB19353.1"/>
    <property type="molecule type" value="Genomic_DNA"/>
</dbReference>
<keyword evidence="2" id="KW-0012">Acyltransferase</keyword>
<dbReference type="InterPro" id="IPR016181">
    <property type="entry name" value="Acyl_CoA_acyltransferase"/>
</dbReference>
<dbReference type="Proteomes" id="UP000646745">
    <property type="component" value="Unassembled WGS sequence"/>
</dbReference>
<dbReference type="Pfam" id="PF00583">
    <property type="entry name" value="Acetyltransf_1"/>
    <property type="match status" value="1"/>
</dbReference>
<feature type="domain" description="N-acetyltransferase" evidence="3">
    <location>
        <begin position="11"/>
        <end position="156"/>
    </location>
</feature>
<proteinExistence type="predicted"/>
<dbReference type="Gene3D" id="3.40.630.30">
    <property type="match status" value="1"/>
</dbReference>
<evidence type="ECO:0000313" key="5">
    <source>
        <dbReference type="Proteomes" id="UP000646745"/>
    </source>
</evidence>
<dbReference type="SUPFAM" id="SSF55729">
    <property type="entry name" value="Acyl-CoA N-acyltransferases (Nat)"/>
    <property type="match status" value="1"/>
</dbReference>
<name>A0ABQ3E0C7_9GAMM</name>